<protein>
    <recommendedName>
        <fullName evidence="4">Cytochrome bo(3) ubiquinol oxidase subunit 4</fullName>
    </recommendedName>
    <alternativeName>
        <fullName evidence="16">Cytochrome o ubiquinol oxidase subunit 4</fullName>
    </alternativeName>
    <alternativeName>
        <fullName evidence="13">Oxidase bo(3) subunit 4</fullName>
    </alternativeName>
    <alternativeName>
        <fullName evidence="14">Ubiquinol oxidase polypeptide IV</fullName>
    </alternativeName>
    <alternativeName>
        <fullName evidence="15">Ubiquinol oxidase subunit 4</fullName>
    </alternativeName>
</protein>
<evidence type="ECO:0000256" key="10">
    <source>
        <dbReference type="ARBA" id="ARBA00023002"/>
    </source>
</evidence>
<keyword evidence="7 17" id="KW-0812">Transmembrane</keyword>
<evidence type="ECO:0000256" key="4">
    <source>
        <dbReference type="ARBA" id="ARBA00014689"/>
    </source>
</evidence>
<evidence type="ECO:0000256" key="7">
    <source>
        <dbReference type="ARBA" id="ARBA00022692"/>
    </source>
</evidence>
<dbReference type="GO" id="GO:0015078">
    <property type="term" value="F:proton transmembrane transporter activity"/>
    <property type="evidence" value="ECO:0007669"/>
    <property type="project" value="TreeGrafter"/>
</dbReference>
<dbReference type="PANTHER" id="PTHR36835">
    <property type="entry name" value="CYTOCHROME BO(3) UBIQUINOL OXIDASE SUBUNIT 4"/>
    <property type="match status" value="1"/>
</dbReference>
<evidence type="ECO:0000256" key="9">
    <source>
        <dbReference type="ARBA" id="ARBA00022989"/>
    </source>
</evidence>
<evidence type="ECO:0000313" key="19">
    <source>
        <dbReference type="Proteomes" id="UP000501600"/>
    </source>
</evidence>
<keyword evidence="11 17" id="KW-0472">Membrane</keyword>
<dbReference type="GO" id="GO:0009319">
    <property type="term" value="C:cytochrome o ubiquinol oxidase complex"/>
    <property type="evidence" value="ECO:0007669"/>
    <property type="project" value="TreeGrafter"/>
</dbReference>
<comment type="similarity">
    <text evidence="2">Belongs to the cytochrome c oxidase bacterial subunit 4 family.</text>
</comment>
<keyword evidence="19" id="KW-1185">Reference proteome</keyword>
<comment type="function">
    <text evidence="12">Cytochrome bo(3) ubiquinol terminal oxidase is the component of the aerobic respiratory chain of E.coli that predominates when cells are grown at high aeration. Has proton pump activity across the membrane in addition to electron transfer, pumping 2 protons/electron.</text>
</comment>
<dbReference type="EMBL" id="CP051217">
    <property type="protein sequence ID" value="QJB70870.1"/>
    <property type="molecule type" value="Genomic_DNA"/>
</dbReference>
<keyword evidence="5" id="KW-0813">Transport</keyword>
<dbReference type="InterPro" id="IPR005171">
    <property type="entry name" value="Cyt_c_oxidase_su4_prok"/>
</dbReference>
<evidence type="ECO:0000256" key="17">
    <source>
        <dbReference type="SAM" id="Phobius"/>
    </source>
</evidence>
<evidence type="ECO:0000256" key="6">
    <source>
        <dbReference type="ARBA" id="ARBA00022475"/>
    </source>
</evidence>
<organism evidence="18 19">
    <name type="scientific">Parasphingorhabdus halotolerans</name>
    <dbReference type="NCBI Taxonomy" id="2725558"/>
    <lineage>
        <taxon>Bacteria</taxon>
        <taxon>Pseudomonadati</taxon>
        <taxon>Pseudomonadota</taxon>
        <taxon>Alphaproteobacteria</taxon>
        <taxon>Sphingomonadales</taxon>
        <taxon>Sphingomonadaceae</taxon>
        <taxon>Parasphingorhabdus</taxon>
    </lineage>
</organism>
<feature type="transmembrane region" description="Helical" evidence="17">
    <location>
        <begin position="55"/>
        <end position="74"/>
    </location>
</feature>
<feature type="transmembrane region" description="Helical" evidence="17">
    <location>
        <begin position="86"/>
        <end position="108"/>
    </location>
</feature>
<evidence type="ECO:0000313" key="18">
    <source>
        <dbReference type="EMBL" id="QJB70870.1"/>
    </source>
</evidence>
<dbReference type="PANTHER" id="PTHR36835:SF1">
    <property type="entry name" value="CYTOCHROME BO(3) UBIQUINOL OXIDASE SUBUNIT 4"/>
    <property type="match status" value="1"/>
</dbReference>
<evidence type="ECO:0000256" key="16">
    <source>
        <dbReference type="ARBA" id="ARBA00032185"/>
    </source>
</evidence>
<accession>A0A6H2DR40</accession>
<gene>
    <name evidence="18" type="primary">cyoD</name>
    <name evidence="18" type="ORF">HF685_14270</name>
</gene>
<dbReference type="GO" id="GO:0005886">
    <property type="term" value="C:plasma membrane"/>
    <property type="evidence" value="ECO:0007669"/>
    <property type="project" value="UniProtKB-SubCell"/>
</dbReference>
<evidence type="ECO:0000256" key="2">
    <source>
        <dbReference type="ARBA" id="ARBA00008079"/>
    </source>
</evidence>
<keyword evidence="9 17" id="KW-1133">Transmembrane helix</keyword>
<dbReference type="InterPro" id="IPR014210">
    <property type="entry name" value="Cyt_o_ubiqinol_oxidase_su4"/>
</dbReference>
<dbReference type="NCBIfam" id="TIGR02847">
    <property type="entry name" value="CyoD"/>
    <property type="match status" value="1"/>
</dbReference>
<dbReference type="Pfam" id="PF03626">
    <property type="entry name" value="COX4_pro"/>
    <property type="match status" value="1"/>
</dbReference>
<dbReference type="GO" id="GO:0015990">
    <property type="term" value="P:electron transport coupled proton transport"/>
    <property type="evidence" value="ECO:0007669"/>
    <property type="project" value="InterPro"/>
</dbReference>
<evidence type="ECO:0000256" key="14">
    <source>
        <dbReference type="ARBA" id="ARBA00030211"/>
    </source>
</evidence>
<dbReference type="GO" id="GO:0019646">
    <property type="term" value="P:aerobic electron transport chain"/>
    <property type="evidence" value="ECO:0007669"/>
    <property type="project" value="TreeGrafter"/>
</dbReference>
<evidence type="ECO:0000256" key="3">
    <source>
        <dbReference type="ARBA" id="ARBA00011700"/>
    </source>
</evidence>
<dbReference type="KEGG" id="phao:HF685_14270"/>
<keyword evidence="8" id="KW-0249">Electron transport</keyword>
<dbReference type="Proteomes" id="UP000501600">
    <property type="component" value="Chromosome"/>
</dbReference>
<reference evidence="18 19" key="1">
    <citation type="submission" date="2020-04" db="EMBL/GenBank/DDBJ databases">
        <title>Genome sequence for Sphingorhabdus sp. strain M1.</title>
        <authorList>
            <person name="Park S.-J."/>
        </authorList>
    </citation>
    <scope>NUCLEOTIDE SEQUENCE [LARGE SCALE GENOMIC DNA]</scope>
    <source>
        <strain evidence="18 19">JK6</strain>
    </source>
</reference>
<sequence>MPATNDEHGAHGHDDGAPHGSFKGYVTGFVLAAMLTIIPFALVMTGALGSTSATVLAVLGLAVIQIVVHMVYFLHMNARVEGGWSLLALVFTAIFVVITLSGSIWVMYNMNTNMMPPMTQEAMQQLAQ</sequence>
<comment type="subunit">
    <text evidence="3">Heterooctamer of two A chains, two B chains, two C chains and two D chains.</text>
</comment>
<evidence type="ECO:0000256" key="15">
    <source>
        <dbReference type="ARBA" id="ARBA00031887"/>
    </source>
</evidence>
<evidence type="ECO:0000256" key="5">
    <source>
        <dbReference type="ARBA" id="ARBA00022448"/>
    </source>
</evidence>
<keyword evidence="6" id="KW-1003">Cell membrane</keyword>
<proteinExistence type="inferred from homology"/>
<comment type="subcellular location">
    <subcellularLocation>
        <location evidence="1">Cell membrane</location>
        <topology evidence="1">Multi-pass membrane protein</topology>
    </subcellularLocation>
</comment>
<dbReference type="AlphaFoldDB" id="A0A6H2DR40"/>
<evidence type="ECO:0000256" key="1">
    <source>
        <dbReference type="ARBA" id="ARBA00004651"/>
    </source>
</evidence>
<name>A0A6H2DR40_9SPHN</name>
<keyword evidence="10" id="KW-0560">Oxidoreductase</keyword>
<dbReference type="InterPro" id="IPR050968">
    <property type="entry name" value="Cytochrome_c_oxidase_bac_sub4"/>
</dbReference>
<evidence type="ECO:0000256" key="8">
    <source>
        <dbReference type="ARBA" id="ARBA00022982"/>
    </source>
</evidence>
<evidence type="ECO:0000256" key="11">
    <source>
        <dbReference type="ARBA" id="ARBA00023136"/>
    </source>
</evidence>
<dbReference type="GO" id="GO:0009486">
    <property type="term" value="F:cytochrome bo3 ubiquinol oxidase activity"/>
    <property type="evidence" value="ECO:0007669"/>
    <property type="project" value="InterPro"/>
</dbReference>
<feature type="transmembrane region" description="Helical" evidence="17">
    <location>
        <begin position="25"/>
        <end position="48"/>
    </location>
</feature>
<evidence type="ECO:0000256" key="13">
    <source>
        <dbReference type="ARBA" id="ARBA00030071"/>
    </source>
</evidence>
<evidence type="ECO:0000256" key="12">
    <source>
        <dbReference type="ARBA" id="ARBA00025694"/>
    </source>
</evidence>